<sequence length="76" mass="9413">MTESKPNWSLIAEIYSNTYYRVSEKDCKKMVMQEYNKQVADLKELWKWVEVDLYKVTMNWLKELKLYNKYQYSIKN</sequence>
<dbReference type="RefSeq" id="WP_209591672.1">
    <property type="nucleotide sequence ID" value="NZ_JAGGMV010000007.1"/>
</dbReference>
<reference evidence="1" key="1">
    <citation type="submission" date="2021-03" db="EMBL/GenBank/DDBJ databases">
        <title>Genomic Encyclopedia of Type Strains, Phase IV (KMG-V): Genome sequencing to study the core and pangenomes of soil and plant-associated prokaryotes.</title>
        <authorList>
            <person name="Whitman W."/>
        </authorList>
    </citation>
    <scope>NUCLEOTIDE SEQUENCE</scope>
    <source>
        <strain evidence="1">C4</strain>
    </source>
</reference>
<proteinExistence type="predicted"/>
<comment type="caution">
    <text evidence="1">The sequence shown here is derived from an EMBL/GenBank/DDBJ whole genome shotgun (WGS) entry which is preliminary data.</text>
</comment>
<dbReference type="Proteomes" id="UP000740329">
    <property type="component" value="Unassembled WGS sequence"/>
</dbReference>
<accession>A0A8J7URU9</accession>
<evidence type="ECO:0000313" key="2">
    <source>
        <dbReference type="Proteomes" id="UP000740329"/>
    </source>
</evidence>
<evidence type="ECO:0000313" key="1">
    <source>
        <dbReference type="EMBL" id="MBP2202153.1"/>
    </source>
</evidence>
<gene>
    <name evidence="1" type="ORF">J3E07_001594</name>
</gene>
<dbReference type="EMBL" id="JAGGMV010000007">
    <property type="protein sequence ID" value="MBP2202153.1"/>
    <property type="molecule type" value="Genomic_DNA"/>
</dbReference>
<protein>
    <submittedName>
        <fullName evidence="1">Uncharacterized protein</fullName>
    </submittedName>
</protein>
<organism evidence="1 2">
    <name type="scientific">Methanococcus voltae</name>
    <dbReference type="NCBI Taxonomy" id="2188"/>
    <lineage>
        <taxon>Archaea</taxon>
        <taxon>Methanobacteriati</taxon>
        <taxon>Methanobacteriota</taxon>
        <taxon>Methanomada group</taxon>
        <taxon>Methanococci</taxon>
        <taxon>Methanococcales</taxon>
        <taxon>Methanococcaceae</taxon>
        <taxon>Methanococcus</taxon>
    </lineage>
</organism>
<dbReference type="AlphaFoldDB" id="A0A8J7URU9"/>
<name>A0A8J7URU9_METVO</name>